<dbReference type="OrthoDB" id="4751846at2"/>
<evidence type="ECO:0000256" key="1">
    <source>
        <dbReference type="SAM" id="MobiDB-lite"/>
    </source>
</evidence>
<name>A0A0U0WBU2_MYCBE</name>
<accession>A0A0U0WBU2</accession>
<reference evidence="2 3" key="1">
    <citation type="submission" date="2015-03" db="EMBL/GenBank/DDBJ databases">
        <authorList>
            <person name="Murphy D."/>
        </authorList>
    </citation>
    <scope>NUCLEOTIDE SEQUENCE [LARGE SCALE GENOMIC DNA]</scope>
    <source>
        <strain evidence="2 3">DSM 44277</strain>
    </source>
</reference>
<organism evidence="2 3">
    <name type="scientific">Mycobacterium bohemicum DSM 44277</name>
    <dbReference type="NCBI Taxonomy" id="1236609"/>
    <lineage>
        <taxon>Bacteria</taxon>
        <taxon>Bacillati</taxon>
        <taxon>Actinomycetota</taxon>
        <taxon>Actinomycetes</taxon>
        <taxon>Mycobacteriales</taxon>
        <taxon>Mycobacteriaceae</taxon>
        <taxon>Mycobacterium</taxon>
    </lineage>
</organism>
<gene>
    <name evidence="2" type="ORF">BN971_03737</name>
</gene>
<dbReference type="AlphaFoldDB" id="A0A0U0WBU2"/>
<evidence type="ECO:0000313" key="2">
    <source>
        <dbReference type="EMBL" id="CPR12438.1"/>
    </source>
</evidence>
<dbReference type="RefSeq" id="WP_139027143.1">
    <property type="nucleotide sequence ID" value="NZ_CSTD01000004.1"/>
</dbReference>
<dbReference type="EMBL" id="CSTD01000004">
    <property type="protein sequence ID" value="CPR12438.1"/>
    <property type="molecule type" value="Genomic_DNA"/>
</dbReference>
<dbReference type="Proteomes" id="UP000198875">
    <property type="component" value="Unassembled WGS sequence"/>
</dbReference>
<feature type="region of interest" description="Disordered" evidence="1">
    <location>
        <begin position="1"/>
        <end position="21"/>
    </location>
</feature>
<evidence type="ECO:0000313" key="3">
    <source>
        <dbReference type="Proteomes" id="UP000198875"/>
    </source>
</evidence>
<sequence>MANLSVIREDSPDPASIPADDGWSGTIVTVVAGKVFGEIIRDICDGGTVTHEARIQILDHDTGVRFADVQVWEAQVLRDVAAVAAFLADELGLACAFQREAPQAIR</sequence>
<proteinExistence type="predicted"/>
<protein>
    <submittedName>
        <fullName evidence="2">Uncharacterized protein</fullName>
    </submittedName>
</protein>